<dbReference type="InterPro" id="IPR000297">
    <property type="entry name" value="PPIase_PpiC"/>
</dbReference>
<evidence type="ECO:0000256" key="5">
    <source>
        <dbReference type="PROSITE-ProRule" id="PRU00278"/>
    </source>
</evidence>
<comment type="caution">
    <text evidence="7">The sequence shown here is derived from an EMBL/GenBank/DDBJ whole genome shotgun (WGS) entry which is preliminary data.</text>
</comment>
<evidence type="ECO:0000256" key="1">
    <source>
        <dbReference type="ARBA" id="ARBA00000971"/>
    </source>
</evidence>
<accession>A4C511</accession>
<dbReference type="GO" id="GO:0003755">
    <property type="term" value="F:peptidyl-prolyl cis-trans isomerase activity"/>
    <property type="evidence" value="ECO:0007669"/>
    <property type="project" value="UniProtKB-KW"/>
</dbReference>
<dbReference type="EMBL" id="AAOH01000001">
    <property type="protein sequence ID" value="EAR30643.1"/>
    <property type="molecule type" value="Genomic_DNA"/>
</dbReference>
<protein>
    <recommendedName>
        <fullName evidence="3">peptidylprolyl isomerase</fullName>
        <ecNumber evidence="3">5.2.1.8</ecNumber>
    </recommendedName>
</protein>
<evidence type="ECO:0000256" key="4">
    <source>
        <dbReference type="ARBA" id="ARBA00023110"/>
    </source>
</evidence>
<keyword evidence="4 5" id="KW-0697">Rotamase</keyword>
<dbReference type="AlphaFoldDB" id="A4C511"/>
<dbReference type="PANTHER" id="PTHR47245:SF2">
    <property type="entry name" value="PEPTIDYL-PROLYL CIS-TRANS ISOMERASE HP_0175-RELATED"/>
    <property type="match status" value="1"/>
</dbReference>
<evidence type="ECO:0000256" key="2">
    <source>
        <dbReference type="ARBA" id="ARBA00007656"/>
    </source>
</evidence>
<keyword evidence="8" id="KW-1185">Reference proteome</keyword>
<evidence type="ECO:0000313" key="7">
    <source>
        <dbReference type="EMBL" id="EAR30643.1"/>
    </source>
</evidence>
<name>A4C511_9GAMM</name>
<dbReference type="InterPro" id="IPR046357">
    <property type="entry name" value="PPIase_dom_sf"/>
</dbReference>
<dbReference type="PROSITE" id="PS50198">
    <property type="entry name" value="PPIC_PPIASE_2"/>
    <property type="match status" value="1"/>
</dbReference>
<dbReference type="PROSITE" id="PS51257">
    <property type="entry name" value="PROKAR_LIPOPROTEIN"/>
    <property type="match status" value="1"/>
</dbReference>
<dbReference type="OrthoDB" id="5706698at2"/>
<proteinExistence type="inferred from homology"/>
<dbReference type="InterPro" id="IPR027304">
    <property type="entry name" value="Trigger_fact/SurA_dom_sf"/>
</dbReference>
<reference evidence="7 8" key="1">
    <citation type="submission" date="2006-02" db="EMBL/GenBank/DDBJ databases">
        <authorList>
            <person name="Moran M.A."/>
            <person name="Kjelleberg S."/>
            <person name="Egan S."/>
            <person name="Saunders N."/>
            <person name="Thomas T."/>
            <person name="Ferriera S."/>
            <person name="Johnson J."/>
            <person name="Kravitz S."/>
            <person name="Halpern A."/>
            <person name="Remington K."/>
            <person name="Beeson K."/>
            <person name="Tran B."/>
            <person name="Rogers Y.-H."/>
            <person name="Friedman R."/>
            <person name="Venter J.C."/>
        </authorList>
    </citation>
    <scope>NUCLEOTIDE SEQUENCE [LARGE SCALE GENOMIC DNA]</scope>
    <source>
        <strain evidence="7 8">D2</strain>
    </source>
</reference>
<dbReference type="InterPro" id="IPR023058">
    <property type="entry name" value="PPIase_PpiC_CS"/>
</dbReference>
<comment type="similarity">
    <text evidence="2">Belongs to the PpiC/parvulin rotamase family.</text>
</comment>
<comment type="catalytic activity">
    <reaction evidence="1">
        <text>[protein]-peptidylproline (omega=180) = [protein]-peptidylproline (omega=0)</text>
        <dbReference type="Rhea" id="RHEA:16237"/>
        <dbReference type="Rhea" id="RHEA-COMP:10747"/>
        <dbReference type="Rhea" id="RHEA-COMP:10748"/>
        <dbReference type="ChEBI" id="CHEBI:83833"/>
        <dbReference type="ChEBI" id="CHEBI:83834"/>
        <dbReference type="EC" id="5.2.1.8"/>
    </reaction>
</comment>
<dbReference type="Gene3D" id="3.10.50.40">
    <property type="match status" value="1"/>
</dbReference>
<dbReference type="RefSeq" id="WP_009836941.1">
    <property type="nucleotide sequence ID" value="NZ_AAOH01000001.1"/>
</dbReference>
<evidence type="ECO:0000256" key="3">
    <source>
        <dbReference type="ARBA" id="ARBA00013194"/>
    </source>
</evidence>
<evidence type="ECO:0000313" key="8">
    <source>
        <dbReference type="Proteomes" id="UP000006201"/>
    </source>
</evidence>
<dbReference type="eggNOG" id="COG0760">
    <property type="taxonomic scope" value="Bacteria"/>
</dbReference>
<dbReference type="EC" id="5.2.1.8" evidence="3"/>
<dbReference type="PANTHER" id="PTHR47245">
    <property type="entry name" value="PEPTIDYLPROLYL ISOMERASE"/>
    <property type="match status" value="1"/>
</dbReference>
<dbReference type="PROSITE" id="PS01096">
    <property type="entry name" value="PPIC_PPIASE_1"/>
    <property type="match status" value="1"/>
</dbReference>
<sequence>MKIIIKKISLVTVLIGSVLTLGCSEPSNEVAKVGEKVVTAQELANYFEFKRLDAKNTALVESAKKQYLNNLALVQAIESQTEYSDEKLAFELFEIKKDLLLNRYFNQYLEQVVTETDMRNYYAQNQEQYQSQQAKVSHILLRVNPADDETTRQAKYSKAVEAYSKINTGSDFSVVAQSLSEDRVSAKKGGQLGWIKAGAIGATFSDTVFNQLKAGQVSEPILTDFGYHVILLEQEPKTVKRSFESVQGNIKRSLRKAAKDAELARLQSTVSITL</sequence>
<feature type="domain" description="PpiC" evidence="6">
    <location>
        <begin position="131"/>
        <end position="234"/>
    </location>
</feature>
<dbReference type="Proteomes" id="UP000006201">
    <property type="component" value="Unassembled WGS sequence"/>
</dbReference>
<dbReference type="SUPFAM" id="SSF109998">
    <property type="entry name" value="Triger factor/SurA peptide-binding domain-like"/>
    <property type="match status" value="1"/>
</dbReference>
<evidence type="ECO:0000259" key="6">
    <source>
        <dbReference type="PROSITE" id="PS50198"/>
    </source>
</evidence>
<organism evidence="7 8">
    <name type="scientific">Pseudoalteromonas tunicata D2</name>
    <dbReference type="NCBI Taxonomy" id="87626"/>
    <lineage>
        <taxon>Bacteria</taxon>
        <taxon>Pseudomonadati</taxon>
        <taxon>Pseudomonadota</taxon>
        <taxon>Gammaproteobacteria</taxon>
        <taxon>Alteromonadales</taxon>
        <taxon>Pseudoalteromonadaceae</taxon>
        <taxon>Pseudoalteromonas</taxon>
    </lineage>
</organism>
<keyword evidence="5 7" id="KW-0413">Isomerase</keyword>
<dbReference type="STRING" id="87626.PTD2_03701"/>
<dbReference type="HOGENOM" id="CLU_034646_1_3_6"/>
<gene>
    <name evidence="7" type="ORF">PTD2_03701</name>
</gene>
<dbReference type="Pfam" id="PF13616">
    <property type="entry name" value="Rotamase_3"/>
    <property type="match status" value="1"/>
</dbReference>
<dbReference type="SUPFAM" id="SSF54534">
    <property type="entry name" value="FKBP-like"/>
    <property type="match status" value="1"/>
</dbReference>
<dbReference type="InterPro" id="IPR050245">
    <property type="entry name" value="PrsA_foldase"/>
</dbReference>